<keyword evidence="1" id="KW-0812">Transmembrane</keyword>
<evidence type="ECO:0000313" key="3">
    <source>
        <dbReference type="EMBL" id="RGT89729.1"/>
    </source>
</evidence>
<dbReference type="EMBL" id="QRXY01000014">
    <property type="protein sequence ID" value="RGU44753.1"/>
    <property type="molecule type" value="Genomic_DNA"/>
</dbReference>
<evidence type="ECO:0000313" key="4">
    <source>
        <dbReference type="EMBL" id="RGU44753.1"/>
    </source>
</evidence>
<evidence type="ECO:0000313" key="2">
    <source>
        <dbReference type="EMBL" id="RGJ22892.1"/>
    </source>
</evidence>
<dbReference type="Proteomes" id="UP000285693">
    <property type="component" value="Unassembled WGS sequence"/>
</dbReference>
<protein>
    <submittedName>
        <fullName evidence="2">Uncharacterized protein</fullName>
    </submittedName>
</protein>
<keyword evidence="1" id="KW-0472">Membrane</keyword>
<organism evidence="2 6">
    <name type="scientific">Coprococcus comes</name>
    <dbReference type="NCBI Taxonomy" id="410072"/>
    <lineage>
        <taxon>Bacteria</taxon>
        <taxon>Bacillati</taxon>
        <taxon>Bacillota</taxon>
        <taxon>Clostridia</taxon>
        <taxon>Lachnospirales</taxon>
        <taxon>Lachnospiraceae</taxon>
        <taxon>Coprococcus</taxon>
    </lineage>
</organism>
<reference evidence="6 7" key="1">
    <citation type="submission" date="2018-08" db="EMBL/GenBank/DDBJ databases">
        <title>A genome reference for cultivated species of the human gut microbiota.</title>
        <authorList>
            <person name="Zou Y."/>
            <person name="Xue W."/>
            <person name="Luo G."/>
        </authorList>
    </citation>
    <scope>NUCLEOTIDE SEQUENCE [LARGE SCALE GENOMIC DNA]</scope>
    <source>
        <strain evidence="4 8">AF16-31</strain>
        <strain evidence="3 7">AF18-12LB</strain>
        <strain evidence="5 9">AM22-12LB</strain>
        <strain evidence="2 6">TM07-19</strain>
    </source>
</reference>
<dbReference type="EMBL" id="QRXJ01000010">
    <property type="protein sequence ID" value="RGT89729.1"/>
    <property type="molecule type" value="Genomic_DNA"/>
</dbReference>
<sequence>MVENSSRTAFLITFFSYNFFIFCFTAQLKNDNIYQHNTFNREAGGRAAPAPSLSEVVLMSTYEELQLIVSVAVLIVAILNYTHKK</sequence>
<evidence type="ECO:0000313" key="5">
    <source>
        <dbReference type="EMBL" id="RHG57275.1"/>
    </source>
</evidence>
<keyword evidence="1" id="KW-1133">Transmembrane helix</keyword>
<gene>
    <name evidence="5" type="ORF">DW252_14990</name>
    <name evidence="4" type="ORF">DWW65_11120</name>
    <name evidence="3" type="ORF">DWX03_08900</name>
    <name evidence="2" type="ORF">DXD67_09575</name>
</gene>
<evidence type="ECO:0000313" key="7">
    <source>
        <dbReference type="Proteomes" id="UP000283360"/>
    </source>
</evidence>
<evidence type="ECO:0000313" key="6">
    <source>
        <dbReference type="Proteomes" id="UP000260655"/>
    </source>
</evidence>
<evidence type="ECO:0000256" key="1">
    <source>
        <dbReference type="SAM" id="Phobius"/>
    </source>
</evidence>
<accession>A0A3E4GPL5</accession>
<evidence type="ECO:0000313" key="8">
    <source>
        <dbReference type="Proteomes" id="UP000285693"/>
    </source>
</evidence>
<evidence type="ECO:0000313" key="9">
    <source>
        <dbReference type="Proteomes" id="UP000286595"/>
    </source>
</evidence>
<dbReference type="EMBL" id="QRIM01000022">
    <property type="protein sequence ID" value="RHG57275.1"/>
    <property type="molecule type" value="Genomic_DNA"/>
</dbReference>
<dbReference type="Proteomes" id="UP000286595">
    <property type="component" value="Unassembled WGS sequence"/>
</dbReference>
<proteinExistence type="predicted"/>
<comment type="caution">
    <text evidence="2">The sequence shown here is derived from an EMBL/GenBank/DDBJ whole genome shotgun (WGS) entry which is preliminary data.</text>
</comment>
<feature type="transmembrane region" description="Helical" evidence="1">
    <location>
        <begin position="65"/>
        <end position="82"/>
    </location>
</feature>
<name>A0A3E4GPL5_9FIRM</name>
<dbReference type="Proteomes" id="UP000260655">
    <property type="component" value="Unassembled WGS sequence"/>
</dbReference>
<dbReference type="Proteomes" id="UP000283360">
    <property type="component" value="Unassembled WGS sequence"/>
</dbReference>
<dbReference type="EMBL" id="QSOV01000009">
    <property type="protein sequence ID" value="RGJ22892.1"/>
    <property type="molecule type" value="Genomic_DNA"/>
</dbReference>
<dbReference type="AlphaFoldDB" id="A0A3E4GPL5"/>
<keyword evidence="7" id="KW-1185">Reference proteome</keyword>
<feature type="transmembrane region" description="Helical" evidence="1">
    <location>
        <begin position="9"/>
        <end position="28"/>
    </location>
</feature>